<proteinExistence type="predicted"/>
<dbReference type="Proteomes" id="UP001529510">
    <property type="component" value="Unassembled WGS sequence"/>
</dbReference>
<organism evidence="1 2">
    <name type="scientific">Cirrhinus mrigala</name>
    <name type="common">Mrigala</name>
    <dbReference type="NCBI Taxonomy" id="683832"/>
    <lineage>
        <taxon>Eukaryota</taxon>
        <taxon>Metazoa</taxon>
        <taxon>Chordata</taxon>
        <taxon>Craniata</taxon>
        <taxon>Vertebrata</taxon>
        <taxon>Euteleostomi</taxon>
        <taxon>Actinopterygii</taxon>
        <taxon>Neopterygii</taxon>
        <taxon>Teleostei</taxon>
        <taxon>Ostariophysi</taxon>
        <taxon>Cypriniformes</taxon>
        <taxon>Cyprinidae</taxon>
        <taxon>Labeoninae</taxon>
        <taxon>Labeonini</taxon>
        <taxon>Cirrhinus</taxon>
    </lineage>
</organism>
<gene>
    <name evidence="1" type="ORF">M9458_050288</name>
</gene>
<protein>
    <submittedName>
        <fullName evidence="1">Uncharacterized protein</fullName>
    </submittedName>
</protein>
<keyword evidence="2" id="KW-1185">Reference proteome</keyword>
<feature type="non-terminal residue" evidence="1">
    <location>
        <position position="55"/>
    </location>
</feature>
<dbReference type="AlphaFoldDB" id="A0ABD0MZF1"/>
<evidence type="ECO:0000313" key="2">
    <source>
        <dbReference type="Proteomes" id="UP001529510"/>
    </source>
</evidence>
<evidence type="ECO:0000313" key="1">
    <source>
        <dbReference type="EMBL" id="KAL0154395.1"/>
    </source>
</evidence>
<accession>A0ABD0MZF1</accession>
<reference evidence="1 2" key="1">
    <citation type="submission" date="2024-05" db="EMBL/GenBank/DDBJ databases">
        <title>Genome sequencing and assembly of Indian major carp, Cirrhinus mrigala (Hamilton, 1822).</title>
        <authorList>
            <person name="Mohindra V."/>
            <person name="Chowdhury L.M."/>
            <person name="Lal K."/>
            <person name="Jena J.K."/>
        </authorList>
    </citation>
    <scope>NUCLEOTIDE SEQUENCE [LARGE SCALE GENOMIC DNA]</scope>
    <source>
        <strain evidence="1">CM1030</strain>
        <tissue evidence="1">Blood</tissue>
    </source>
</reference>
<sequence length="55" mass="5965">MLFAVSVYCGAGPSPLWGKSCHKRLGLRLTVVPFPSSRGKRACVGRLVGKELSYK</sequence>
<name>A0ABD0MZF1_CIRMR</name>
<comment type="caution">
    <text evidence="1">The sequence shown here is derived from an EMBL/GenBank/DDBJ whole genome shotgun (WGS) entry which is preliminary data.</text>
</comment>
<dbReference type="EMBL" id="JAMKFB020000029">
    <property type="protein sequence ID" value="KAL0154395.1"/>
    <property type="molecule type" value="Genomic_DNA"/>
</dbReference>